<dbReference type="EMBL" id="DF820487">
    <property type="protein sequence ID" value="GAK30718.1"/>
    <property type="molecule type" value="Genomic_DNA"/>
</dbReference>
<keyword evidence="3" id="KW-1185">Reference proteome</keyword>
<organism evidence="1 3">
    <name type="scientific">Weissella oryzae (strain DSM 25784 / JCM 18191 / LMG 30913 / SG25)</name>
    <dbReference type="NCBI Taxonomy" id="1329250"/>
    <lineage>
        <taxon>Bacteria</taxon>
        <taxon>Bacillati</taxon>
        <taxon>Bacillota</taxon>
        <taxon>Bacilli</taxon>
        <taxon>Lactobacillales</taxon>
        <taxon>Lactobacillaceae</taxon>
        <taxon>Weissella</taxon>
    </lineage>
</organism>
<evidence type="ECO:0000313" key="3">
    <source>
        <dbReference type="Proteomes" id="UP000030643"/>
    </source>
</evidence>
<reference evidence="3" key="2">
    <citation type="journal article" date="2014" name="Genome Announc.">
        <title>Draft genome sequence of Weissella oryzae SG25T, isolated from fermented rice grains.</title>
        <authorList>
            <person name="Tanizawa Y."/>
            <person name="Fujisawa T."/>
            <person name="Mochizuki T."/>
            <person name="Kaminuma E."/>
            <person name="Suzuki Y."/>
            <person name="Nakamura Y."/>
            <person name="Tohno M."/>
        </authorList>
    </citation>
    <scope>NUCLEOTIDE SEQUENCE [LARGE SCALE GENOMIC DNA]</scope>
    <source>
        <strain evidence="3">DSM 25784 / JCM 18191 / LMG 30913 / SG25</strain>
    </source>
</reference>
<evidence type="ECO:0000313" key="1">
    <source>
        <dbReference type="EMBL" id="GAK30718.1"/>
    </source>
</evidence>
<dbReference type="RefSeq" id="WP_045476588.1">
    <property type="nucleotide sequence ID" value="NZ_DF820487.1"/>
</dbReference>
<name>A0A069CU15_WEIOS</name>
<dbReference type="Proteomes" id="UP000030643">
    <property type="component" value="Unassembled WGS sequence"/>
</dbReference>
<gene>
    <name evidence="1" type="ORF">WOSG25_041590</name>
    <name evidence="2" type="ORF">WOSG25_290070</name>
</gene>
<dbReference type="EMBL" id="DF820512">
    <property type="protein sequence ID" value="GAK32073.1"/>
    <property type="molecule type" value="Genomic_DNA"/>
</dbReference>
<evidence type="ECO:0000313" key="2">
    <source>
        <dbReference type="EMBL" id="GAK32073.1"/>
    </source>
</evidence>
<sequence>MKVEIDKVEKQTPEDIYKLGNVFVAEDNNLYLVSHLENGGYCLVNLTLNQVVAQVRTPLDLIEKEYRTTDKLIDVKIVRA</sequence>
<proteinExistence type="predicted"/>
<accession>A0A069CU15</accession>
<reference evidence="1" key="1">
    <citation type="journal article" date="2014" name="Genome Announc.">
        <title>Draft Genome Sequence of Weissella oryzae SG25T, Isolated from Fermented Rice Grains.</title>
        <authorList>
            <person name="Tanizawa Y."/>
            <person name="Fujisawa T."/>
            <person name="Mochizuki T."/>
            <person name="Kaminuma E."/>
            <person name="Suzuki Y."/>
            <person name="Nakamura Y."/>
            <person name="Tohno M."/>
        </authorList>
    </citation>
    <scope>NUCLEOTIDE SEQUENCE [LARGE SCALE GENOMIC DNA]</scope>
    <source>
        <strain evidence="1">SG25</strain>
    </source>
</reference>
<protein>
    <submittedName>
        <fullName evidence="1">Uncharacterized protein</fullName>
    </submittedName>
</protein>
<dbReference type="AlphaFoldDB" id="A0A069CU15"/>